<evidence type="ECO:0000313" key="1">
    <source>
        <dbReference type="EMBL" id="EQB11602.1"/>
    </source>
</evidence>
<sequence length="37" mass="4252">MNEFCSDLGEVETLILKLKPFLDRAEEMFQCTARMAA</sequence>
<keyword evidence="2" id="KW-1185">Reference proteome</keyword>
<accession>T0HF00</accession>
<dbReference type="AlphaFoldDB" id="T0HF00"/>
<dbReference type="Proteomes" id="UP000015525">
    <property type="component" value="Unassembled WGS sequence"/>
</dbReference>
<proteinExistence type="predicted"/>
<dbReference type="PATRIC" id="fig|1329909.3.peg.587"/>
<gene>
    <name evidence="1" type="ORF">L288_03135</name>
</gene>
<organism evidence="1 2">
    <name type="scientific">Sphingobium quisquiliarum P25</name>
    <dbReference type="NCBI Taxonomy" id="1329909"/>
    <lineage>
        <taxon>Bacteria</taxon>
        <taxon>Pseudomonadati</taxon>
        <taxon>Pseudomonadota</taxon>
        <taxon>Alphaproteobacteria</taxon>
        <taxon>Sphingomonadales</taxon>
        <taxon>Sphingomonadaceae</taxon>
        <taxon>Sphingobium</taxon>
    </lineage>
</organism>
<comment type="caution">
    <text evidence="1">The sequence shown here is derived from an EMBL/GenBank/DDBJ whole genome shotgun (WGS) entry which is preliminary data.</text>
</comment>
<dbReference type="EMBL" id="ATHO01000023">
    <property type="protein sequence ID" value="EQB11602.1"/>
    <property type="molecule type" value="Genomic_DNA"/>
</dbReference>
<protein>
    <submittedName>
        <fullName evidence="1">Uncharacterized protein</fullName>
    </submittedName>
</protein>
<evidence type="ECO:0000313" key="2">
    <source>
        <dbReference type="Proteomes" id="UP000015525"/>
    </source>
</evidence>
<name>T0HF00_9SPHN</name>
<reference evidence="1 2" key="1">
    <citation type="journal article" date="2013" name="Genome Announc.">
        <title>Draft Genome Sequence of Sphingobium quisquiliarum Strain P25T, a Novel Hexachlorocyclohexane (HCH)-Degrading Bacterium Isolated from an HCH Dumpsite.</title>
        <authorList>
            <person name="Kumar Singh A."/>
            <person name="Sangwan N."/>
            <person name="Sharma A."/>
            <person name="Gupta V."/>
            <person name="Khurana J.P."/>
            <person name="Lal R."/>
        </authorList>
    </citation>
    <scope>NUCLEOTIDE SEQUENCE [LARGE SCALE GENOMIC DNA]</scope>
    <source>
        <strain evidence="1 2">P25</strain>
    </source>
</reference>